<name>A0A4C1WEW9_EUMVA</name>
<organism evidence="2 3">
    <name type="scientific">Eumeta variegata</name>
    <name type="common">Bagworm moth</name>
    <name type="synonym">Eumeta japonica</name>
    <dbReference type="NCBI Taxonomy" id="151549"/>
    <lineage>
        <taxon>Eukaryota</taxon>
        <taxon>Metazoa</taxon>
        <taxon>Ecdysozoa</taxon>
        <taxon>Arthropoda</taxon>
        <taxon>Hexapoda</taxon>
        <taxon>Insecta</taxon>
        <taxon>Pterygota</taxon>
        <taxon>Neoptera</taxon>
        <taxon>Endopterygota</taxon>
        <taxon>Lepidoptera</taxon>
        <taxon>Glossata</taxon>
        <taxon>Ditrysia</taxon>
        <taxon>Tineoidea</taxon>
        <taxon>Psychidae</taxon>
        <taxon>Oiketicinae</taxon>
        <taxon>Eumeta</taxon>
    </lineage>
</organism>
<evidence type="ECO:0000313" key="3">
    <source>
        <dbReference type="Proteomes" id="UP000299102"/>
    </source>
</evidence>
<proteinExistence type="predicted"/>
<sequence>MCRGCRAPPAPPAFRESATRTTTPSRAGPHGPRVRPTSVHPGVTQTADCPSISLSLVPYSRRQNEPAEV</sequence>
<evidence type="ECO:0000313" key="2">
    <source>
        <dbReference type="EMBL" id="GBP49681.1"/>
    </source>
</evidence>
<dbReference type="EMBL" id="BGZK01000550">
    <property type="protein sequence ID" value="GBP49681.1"/>
    <property type="molecule type" value="Genomic_DNA"/>
</dbReference>
<gene>
    <name evidence="2" type="ORF">EVAR_33315_1</name>
</gene>
<dbReference type="AlphaFoldDB" id="A0A4C1WEW9"/>
<comment type="caution">
    <text evidence="2">The sequence shown here is derived from an EMBL/GenBank/DDBJ whole genome shotgun (WGS) entry which is preliminary data.</text>
</comment>
<reference evidence="2 3" key="1">
    <citation type="journal article" date="2019" name="Commun. Biol.">
        <title>The bagworm genome reveals a unique fibroin gene that provides high tensile strength.</title>
        <authorList>
            <person name="Kono N."/>
            <person name="Nakamura H."/>
            <person name="Ohtoshi R."/>
            <person name="Tomita M."/>
            <person name="Numata K."/>
            <person name="Arakawa K."/>
        </authorList>
    </citation>
    <scope>NUCLEOTIDE SEQUENCE [LARGE SCALE GENOMIC DNA]</scope>
</reference>
<accession>A0A4C1WEW9</accession>
<protein>
    <submittedName>
        <fullName evidence="2">Uncharacterized protein</fullName>
    </submittedName>
</protein>
<keyword evidence="3" id="KW-1185">Reference proteome</keyword>
<feature type="region of interest" description="Disordered" evidence="1">
    <location>
        <begin position="1"/>
        <end position="49"/>
    </location>
</feature>
<evidence type="ECO:0000256" key="1">
    <source>
        <dbReference type="SAM" id="MobiDB-lite"/>
    </source>
</evidence>
<dbReference type="Proteomes" id="UP000299102">
    <property type="component" value="Unassembled WGS sequence"/>
</dbReference>